<sequence length="71" mass="7845">MGRLTLTGFYGTWQMCPYRESIVPIKASTLAHAVLVSSALQVGELRSFESRYRTAASTSRALPAEQLDCHL</sequence>
<proteinExistence type="predicted"/>
<dbReference type="Proteomes" id="UP001148662">
    <property type="component" value="Unassembled WGS sequence"/>
</dbReference>
<evidence type="ECO:0000313" key="2">
    <source>
        <dbReference type="Proteomes" id="UP001148662"/>
    </source>
</evidence>
<dbReference type="EMBL" id="JANHOG010002419">
    <property type="protein sequence ID" value="KAJ3523621.1"/>
    <property type="molecule type" value="Genomic_DNA"/>
</dbReference>
<keyword evidence="2" id="KW-1185">Reference proteome</keyword>
<organism evidence="1 2">
    <name type="scientific">Phlebia brevispora</name>
    <dbReference type="NCBI Taxonomy" id="194682"/>
    <lineage>
        <taxon>Eukaryota</taxon>
        <taxon>Fungi</taxon>
        <taxon>Dikarya</taxon>
        <taxon>Basidiomycota</taxon>
        <taxon>Agaricomycotina</taxon>
        <taxon>Agaricomycetes</taxon>
        <taxon>Polyporales</taxon>
        <taxon>Meruliaceae</taxon>
        <taxon>Phlebia</taxon>
    </lineage>
</organism>
<name>A0ACC1RRH1_9APHY</name>
<reference evidence="1" key="1">
    <citation type="submission" date="2022-07" db="EMBL/GenBank/DDBJ databases">
        <title>Genome Sequence of Phlebia brevispora.</title>
        <authorList>
            <person name="Buettner E."/>
        </authorList>
    </citation>
    <scope>NUCLEOTIDE SEQUENCE</scope>
    <source>
        <strain evidence="1">MPL23</strain>
    </source>
</reference>
<evidence type="ECO:0000313" key="1">
    <source>
        <dbReference type="EMBL" id="KAJ3523621.1"/>
    </source>
</evidence>
<protein>
    <submittedName>
        <fullName evidence="1">Uncharacterized protein</fullName>
    </submittedName>
</protein>
<accession>A0ACC1RRH1</accession>
<gene>
    <name evidence="1" type="ORF">NM688_g8696</name>
</gene>
<comment type="caution">
    <text evidence="1">The sequence shown here is derived from an EMBL/GenBank/DDBJ whole genome shotgun (WGS) entry which is preliminary data.</text>
</comment>